<dbReference type="PANTHER" id="PTHR33204:SF39">
    <property type="entry name" value="TRANSCRIPTIONAL REGULATORY PROTEIN"/>
    <property type="match status" value="1"/>
</dbReference>
<dbReference type="Proteomes" id="UP000695802">
    <property type="component" value="Unassembled WGS sequence"/>
</dbReference>
<dbReference type="InterPro" id="IPR036390">
    <property type="entry name" value="WH_DNA-bd_sf"/>
</dbReference>
<sequence>MSASAPFAAVSAAPPLSQKLRDYRGEGMPIDRCPVRDVLAQIGDKWSTLFLLLLAERPHRFGELRRAVPDISQRMLTQTLRDLQREGLVARAVLPLVPPGVEYRLTMLGQSLAAPLAQLVQWAEANHAAVRAARAAFESALADATASDSRRRA</sequence>
<evidence type="ECO:0000256" key="3">
    <source>
        <dbReference type="ARBA" id="ARBA00023163"/>
    </source>
</evidence>
<evidence type="ECO:0000256" key="1">
    <source>
        <dbReference type="ARBA" id="ARBA00023015"/>
    </source>
</evidence>
<dbReference type="RefSeq" id="WP_206230199.1">
    <property type="nucleotide sequence ID" value="NZ_JAFIWB010000017.1"/>
</dbReference>
<accession>A0ABS3B457</accession>
<name>A0ABS3B457_9XANT</name>
<organism evidence="5 6">
    <name type="scientific">Xanthomonas bonasiae</name>
    <dbReference type="NCBI Taxonomy" id="2810351"/>
    <lineage>
        <taxon>Bacteria</taxon>
        <taxon>Pseudomonadati</taxon>
        <taxon>Pseudomonadota</taxon>
        <taxon>Gammaproteobacteria</taxon>
        <taxon>Lysobacterales</taxon>
        <taxon>Lysobacteraceae</taxon>
        <taxon>Xanthomonas</taxon>
    </lineage>
</organism>
<protein>
    <submittedName>
        <fullName evidence="5">Helix-turn-helix transcriptional regulator</fullName>
    </submittedName>
</protein>
<keyword evidence="3" id="KW-0804">Transcription</keyword>
<dbReference type="Gene3D" id="1.10.10.10">
    <property type="entry name" value="Winged helix-like DNA-binding domain superfamily/Winged helix DNA-binding domain"/>
    <property type="match status" value="1"/>
</dbReference>
<keyword evidence="2" id="KW-0238">DNA-binding</keyword>
<evidence type="ECO:0000256" key="2">
    <source>
        <dbReference type="ARBA" id="ARBA00023125"/>
    </source>
</evidence>
<dbReference type="SUPFAM" id="SSF46785">
    <property type="entry name" value="Winged helix' DNA-binding domain"/>
    <property type="match status" value="1"/>
</dbReference>
<keyword evidence="1" id="KW-0805">Transcription regulation</keyword>
<dbReference type="InterPro" id="IPR002577">
    <property type="entry name" value="HTH_HxlR"/>
</dbReference>
<dbReference type="InterPro" id="IPR036388">
    <property type="entry name" value="WH-like_DNA-bd_sf"/>
</dbReference>
<evidence type="ECO:0000313" key="6">
    <source>
        <dbReference type="Proteomes" id="UP000695802"/>
    </source>
</evidence>
<proteinExistence type="predicted"/>
<dbReference type="PROSITE" id="PS51118">
    <property type="entry name" value="HTH_HXLR"/>
    <property type="match status" value="1"/>
</dbReference>
<reference evidence="5 6" key="1">
    <citation type="submission" date="2021-02" db="EMBL/GenBank/DDBJ databases">
        <title>Taxonomically Unique Crown Gall-Associated Xanthomonas Stains Have Deficiency in Virulence Repertories.</title>
        <authorList>
            <person name="Mafakheri H."/>
            <person name="Taghavi S.M."/>
            <person name="Dimkic I."/>
            <person name="Nemanja K."/>
            <person name="Osdaghi E."/>
        </authorList>
    </citation>
    <scope>NUCLEOTIDE SEQUENCE [LARGE SCALE GENOMIC DNA]</scope>
    <source>
        <strain evidence="5 6">FX4</strain>
    </source>
</reference>
<dbReference type="EMBL" id="JAFIWB010000017">
    <property type="protein sequence ID" value="MBN6103400.1"/>
    <property type="molecule type" value="Genomic_DNA"/>
</dbReference>
<evidence type="ECO:0000259" key="4">
    <source>
        <dbReference type="PROSITE" id="PS51118"/>
    </source>
</evidence>
<dbReference type="Pfam" id="PF01638">
    <property type="entry name" value="HxlR"/>
    <property type="match status" value="1"/>
</dbReference>
<feature type="domain" description="HTH hxlR-type" evidence="4">
    <location>
        <begin position="33"/>
        <end position="131"/>
    </location>
</feature>
<dbReference type="PANTHER" id="PTHR33204">
    <property type="entry name" value="TRANSCRIPTIONAL REGULATOR, MARR FAMILY"/>
    <property type="match status" value="1"/>
</dbReference>
<gene>
    <name evidence="5" type="ORF">JR064_14630</name>
</gene>
<comment type="caution">
    <text evidence="5">The sequence shown here is derived from an EMBL/GenBank/DDBJ whole genome shotgun (WGS) entry which is preliminary data.</text>
</comment>
<keyword evidence="6" id="KW-1185">Reference proteome</keyword>
<evidence type="ECO:0000313" key="5">
    <source>
        <dbReference type="EMBL" id="MBN6103400.1"/>
    </source>
</evidence>